<proteinExistence type="predicted"/>
<protein>
    <submittedName>
        <fullName evidence="2">Uncharacterized protein</fullName>
    </submittedName>
</protein>
<dbReference type="KEGG" id="pfy:PFICI_06454"/>
<reference evidence="3" key="1">
    <citation type="journal article" date="2015" name="BMC Genomics">
        <title>Genomic and transcriptomic analysis of the endophytic fungus Pestalotiopsis fici reveals its lifestyle and high potential for synthesis of natural products.</title>
        <authorList>
            <person name="Wang X."/>
            <person name="Zhang X."/>
            <person name="Liu L."/>
            <person name="Xiang M."/>
            <person name="Wang W."/>
            <person name="Sun X."/>
            <person name="Che Y."/>
            <person name="Guo L."/>
            <person name="Liu G."/>
            <person name="Guo L."/>
            <person name="Wang C."/>
            <person name="Yin W.B."/>
            <person name="Stadler M."/>
            <person name="Zhang X."/>
            <person name="Liu X."/>
        </authorList>
    </citation>
    <scope>NUCLEOTIDE SEQUENCE [LARGE SCALE GENOMIC DNA]</scope>
    <source>
        <strain evidence="3">W106-1 / CGMCC3.15140</strain>
    </source>
</reference>
<sequence>MTTPNHIQPFRVPLAQEELGDPEAVTERQTRDREAVVELWAEETIANSLETLYDVVSCTDRVLDALCSFSGADEDEDDEMDDDDDDKEDSEEDEDEDDGWSLVSAPTDYAEDGCIYLGEQVRGVTFPVPVGAGCPRGRVREVLEDLNEACREMLGLPAGALPGLVGGESESVSSCFTADSYE</sequence>
<keyword evidence="3" id="KW-1185">Reference proteome</keyword>
<organism evidence="2 3">
    <name type="scientific">Pestalotiopsis fici (strain W106-1 / CGMCC3.15140)</name>
    <dbReference type="NCBI Taxonomy" id="1229662"/>
    <lineage>
        <taxon>Eukaryota</taxon>
        <taxon>Fungi</taxon>
        <taxon>Dikarya</taxon>
        <taxon>Ascomycota</taxon>
        <taxon>Pezizomycotina</taxon>
        <taxon>Sordariomycetes</taxon>
        <taxon>Xylariomycetidae</taxon>
        <taxon>Amphisphaeriales</taxon>
        <taxon>Sporocadaceae</taxon>
        <taxon>Pestalotiopsis</taxon>
    </lineage>
</organism>
<feature type="region of interest" description="Disordered" evidence="1">
    <location>
        <begin position="1"/>
        <end position="31"/>
    </location>
</feature>
<dbReference type="RefSeq" id="XP_007833226.1">
    <property type="nucleotide sequence ID" value="XM_007835035.1"/>
</dbReference>
<feature type="region of interest" description="Disordered" evidence="1">
    <location>
        <begin position="69"/>
        <end position="105"/>
    </location>
</feature>
<dbReference type="InParanoid" id="W3X7T2"/>
<feature type="compositionally biased region" description="Acidic residues" evidence="1">
    <location>
        <begin position="72"/>
        <end position="99"/>
    </location>
</feature>
<dbReference type="EMBL" id="KI912112">
    <property type="protein sequence ID" value="ETS81452.1"/>
    <property type="molecule type" value="Genomic_DNA"/>
</dbReference>
<gene>
    <name evidence="2" type="ORF">PFICI_06454</name>
</gene>
<dbReference type="GeneID" id="19271467"/>
<dbReference type="Proteomes" id="UP000030651">
    <property type="component" value="Unassembled WGS sequence"/>
</dbReference>
<name>W3X7T2_PESFW</name>
<evidence type="ECO:0000313" key="3">
    <source>
        <dbReference type="Proteomes" id="UP000030651"/>
    </source>
</evidence>
<dbReference type="OrthoDB" id="10427077at2759"/>
<dbReference type="HOGENOM" id="CLU_1482491_0_0_1"/>
<dbReference type="AlphaFoldDB" id="W3X7T2"/>
<accession>W3X7T2</accession>
<evidence type="ECO:0000256" key="1">
    <source>
        <dbReference type="SAM" id="MobiDB-lite"/>
    </source>
</evidence>
<evidence type="ECO:0000313" key="2">
    <source>
        <dbReference type="EMBL" id="ETS81452.1"/>
    </source>
</evidence>